<keyword evidence="1" id="KW-1133">Transmembrane helix</keyword>
<keyword evidence="1" id="KW-0472">Membrane</keyword>
<protein>
    <submittedName>
        <fullName evidence="2">Uncharacterized protein</fullName>
    </submittedName>
</protein>
<keyword evidence="1" id="KW-0812">Transmembrane</keyword>
<sequence length="134" mass="14440">MPMPSKNPENPEEAKQGLLQLASTWGKNSVPPALTATLIFAQHARPFQTLPMLFPPIFLFSSYLNLQGFATDSAGLTSAWSAAYLVLARRRRQGLTNKFGARGLVRGATMGLCVVNILSGGLVYAFGKRGDDVV</sequence>
<evidence type="ECO:0000313" key="3">
    <source>
        <dbReference type="Proteomes" id="UP001271007"/>
    </source>
</evidence>
<gene>
    <name evidence="2" type="ORF">LTR09_008289</name>
</gene>
<evidence type="ECO:0000313" key="2">
    <source>
        <dbReference type="EMBL" id="KAK3050378.1"/>
    </source>
</evidence>
<keyword evidence="3" id="KW-1185">Reference proteome</keyword>
<reference evidence="2" key="1">
    <citation type="submission" date="2023-04" db="EMBL/GenBank/DDBJ databases">
        <title>Black Yeasts Isolated from many extreme environments.</title>
        <authorList>
            <person name="Coleine C."/>
            <person name="Stajich J.E."/>
            <person name="Selbmann L."/>
        </authorList>
    </citation>
    <scope>NUCLEOTIDE SEQUENCE</scope>
    <source>
        <strain evidence="2">CCFEE 5312</strain>
    </source>
</reference>
<feature type="transmembrane region" description="Helical" evidence="1">
    <location>
        <begin position="108"/>
        <end position="127"/>
    </location>
</feature>
<proteinExistence type="predicted"/>
<dbReference type="EMBL" id="JAWDJX010000032">
    <property type="protein sequence ID" value="KAK3050378.1"/>
    <property type="molecule type" value="Genomic_DNA"/>
</dbReference>
<name>A0AAJ0DHC7_9PEZI</name>
<feature type="transmembrane region" description="Helical" evidence="1">
    <location>
        <begin position="66"/>
        <end position="87"/>
    </location>
</feature>
<evidence type="ECO:0000256" key="1">
    <source>
        <dbReference type="SAM" id="Phobius"/>
    </source>
</evidence>
<organism evidence="2 3">
    <name type="scientific">Extremus antarcticus</name>
    <dbReference type="NCBI Taxonomy" id="702011"/>
    <lineage>
        <taxon>Eukaryota</taxon>
        <taxon>Fungi</taxon>
        <taxon>Dikarya</taxon>
        <taxon>Ascomycota</taxon>
        <taxon>Pezizomycotina</taxon>
        <taxon>Dothideomycetes</taxon>
        <taxon>Dothideomycetidae</taxon>
        <taxon>Mycosphaerellales</taxon>
        <taxon>Extremaceae</taxon>
        <taxon>Extremus</taxon>
    </lineage>
</organism>
<dbReference type="AlphaFoldDB" id="A0AAJ0DHC7"/>
<dbReference type="Proteomes" id="UP001271007">
    <property type="component" value="Unassembled WGS sequence"/>
</dbReference>
<accession>A0AAJ0DHC7</accession>
<comment type="caution">
    <text evidence="2">The sequence shown here is derived from an EMBL/GenBank/DDBJ whole genome shotgun (WGS) entry which is preliminary data.</text>
</comment>